<reference evidence="3" key="1">
    <citation type="journal article" date="2019" name="Int. J. Syst. Evol. Microbiol.">
        <title>The Global Catalogue of Microorganisms (GCM) 10K type strain sequencing project: providing services to taxonomists for standard genome sequencing and annotation.</title>
        <authorList>
            <consortium name="The Broad Institute Genomics Platform"/>
            <consortium name="The Broad Institute Genome Sequencing Center for Infectious Disease"/>
            <person name="Wu L."/>
            <person name="Ma J."/>
        </authorList>
    </citation>
    <scope>NUCLEOTIDE SEQUENCE [LARGE SCALE GENOMIC DNA]</scope>
    <source>
        <strain evidence="3">JCM 19635</strain>
    </source>
</reference>
<gene>
    <name evidence="2" type="ORF">ACFQT0_25630</name>
</gene>
<accession>A0ABW2UA21</accession>
<dbReference type="RefSeq" id="WP_380205819.1">
    <property type="nucleotide sequence ID" value="NZ_JBHTEK010000001.1"/>
</dbReference>
<dbReference type="EMBL" id="JBHTEK010000001">
    <property type="protein sequence ID" value="MFC7670370.1"/>
    <property type="molecule type" value="Genomic_DNA"/>
</dbReference>
<evidence type="ECO:0000256" key="1">
    <source>
        <dbReference type="SAM" id="MobiDB-lite"/>
    </source>
</evidence>
<evidence type="ECO:0000313" key="2">
    <source>
        <dbReference type="EMBL" id="MFC7670370.1"/>
    </source>
</evidence>
<name>A0ABW2UA21_9BACT</name>
<sequence>MESLPVAGCLYFKAFAVDFLGSSPIYQRIGALSRRGEAGQGYGQRNLAVAQGEGGGQGAGNSVPDDDVADVVEGASE</sequence>
<comment type="caution">
    <text evidence="2">The sequence shown here is derived from an EMBL/GenBank/DDBJ whole genome shotgun (WGS) entry which is preliminary data.</text>
</comment>
<protein>
    <submittedName>
        <fullName evidence="2">Uncharacterized protein</fullName>
    </submittedName>
</protein>
<keyword evidence="3" id="KW-1185">Reference proteome</keyword>
<feature type="region of interest" description="Disordered" evidence="1">
    <location>
        <begin position="50"/>
        <end position="77"/>
    </location>
</feature>
<dbReference type="Proteomes" id="UP001596513">
    <property type="component" value="Unassembled WGS sequence"/>
</dbReference>
<proteinExistence type="predicted"/>
<organism evidence="2 3">
    <name type="scientific">Hymenobacter humi</name>
    <dbReference type="NCBI Taxonomy" id="1411620"/>
    <lineage>
        <taxon>Bacteria</taxon>
        <taxon>Pseudomonadati</taxon>
        <taxon>Bacteroidota</taxon>
        <taxon>Cytophagia</taxon>
        <taxon>Cytophagales</taxon>
        <taxon>Hymenobacteraceae</taxon>
        <taxon>Hymenobacter</taxon>
    </lineage>
</organism>
<evidence type="ECO:0000313" key="3">
    <source>
        <dbReference type="Proteomes" id="UP001596513"/>
    </source>
</evidence>
<feature type="compositionally biased region" description="Acidic residues" evidence="1">
    <location>
        <begin position="64"/>
        <end position="77"/>
    </location>
</feature>